<organism evidence="2 3">
    <name type="scientific">Portunus trituberculatus</name>
    <name type="common">Swimming crab</name>
    <name type="synonym">Neptunus trituberculatus</name>
    <dbReference type="NCBI Taxonomy" id="210409"/>
    <lineage>
        <taxon>Eukaryota</taxon>
        <taxon>Metazoa</taxon>
        <taxon>Ecdysozoa</taxon>
        <taxon>Arthropoda</taxon>
        <taxon>Crustacea</taxon>
        <taxon>Multicrustacea</taxon>
        <taxon>Malacostraca</taxon>
        <taxon>Eumalacostraca</taxon>
        <taxon>Eucarida</taxon>
        <taxon>Decapoda</taxon>
        <taxon>Pleocyemata</taxon>
        <taxon>Brachyura</taxon>
        <taxon>Eubrachyura</taxon>
        <taxon>Portunoidea</taxon>
        <taxon>Portunidae</taxon>
        <taxon>Portuninae</taxon>
        <taxon>Portunus</taxon>
    </lineage>
</organism>
<reference evidence="2 3" key="1">
    <citation type="submission" date="2019-05" db="EMBL/GenBank/DDBJ databases">
        <title>Another draft genome of Portunus trituberculatus and its Hox gene families provides insights of decapod evolution.</title>
        <authorList>
            <person name="Jeong J.-H."/>
            <person name="Song I."/>
            <person name="Kim S."/>
            <person name="Choi T."/>
            <person name="Kim D."/>
            <person name="Ryu S."/>
            <person name="Kim W."/>
        </authorList>
    </citation>
    <scope>NUCLEOTIDE SEQUENCE [LARGE SCALE GENOMIC DNA]</scope>
    <source>
        <tissue evidence="2">Muscle</tissue>
    </source>
</reference>
<protein>
    <submittedName>
        <fullName evidence="2">Uncharacterized protein</fullName>
    </submittedName>
</protein>
<proteinExistence type="predicted"/>
<sequence>MSLYPSPSLPSGDPHPRRSGRRIPPSLLFSVTLAFGSPWSGGPR</sequence>
<dbReference type="AlphaFoldDB" id="A0A5B7IAR5"/>
<dbReference type="Proteomes" id="UP000324222">
    <property type="component" value="Unassembled WGS sequence"/>
</dbReference>
<feature type="region of interest" description="Disordered" evidence="1">
    <location>
        <begin position="1"/>
        <end position="23"/>
    </location>
</feature>
<comment type="caution">
    <text evidence="2">The sequence shown here is derived from an EMBL/GenBank/DDBJ whole genome shotgun (WGS) entry which is preliminary data.</text>
</comment>
<evidence type="ECO:0000313" key="3">
    <source>
        <dbReference type="Proteomes" id="UP000324222"/>
    </source>
</evidence>
<evidence type="ECO:0000256" key="1">
    <source>
        <dbReference type="SAM" id="MobiDB-lite"/>
    </source>
</evidence>
<accession>A0A5B7IAR5</accession>
<dbReference type="EMBL" id="VSRR010046779">
    <property type="protein sequence ID" value="MPC77794.1"/>
    <property type="molecule type" value="Genomic_DNA"/>
</dbReference>
<gene>
    <name evidence="2" type="ORF">E2C01_072261</name>
</gene>
<evidence type="ECO:0000313" key="2">
    <source>
        <dbReference type="EMBL" id="MPC77794.1"/>
    </source>
</evidence>
<name>A0A5B7IAR5_PORTR</name>
<keyword evidence="3" id="KW-1185">Reference proteome</keyword>